<sequence>MIIKDRDSRERDIKELKKLLSSYNLSPKQKFLIEREIYAIKRGDSGEDDSAYYIETFAKSD</sequence>
<evidence type="ECO:0000313" key="3">
    <source>
        <dbReference type="Proteomes" id="UP000078390"/>
    </source>
</evidence>
<dbReference type="RefSeq" id="WP_068671231.1">
    <property type="nucleotide sequence ID" value="NZ_LWLG01000014.1"/>
</dbReference>
<evidence type="ECO:0000313" key="2">
    <source>
        <dbReference type="EMBL" id="OAQ20168.1"/>
    </source>
</evidence>
<dbReference type="Proteomes" id="UP000078390">
    <property type="component" value="Unassembled WGS sequence"/>
</dbReference>
<dbReference type="AlphaFoldDB" id="A0A179D0Z8"/>
<dbReference type="EMBL" id="LWLG01000014">
    <property type="protein sequence ID" value="OAQ20168.1"/>
    <property type="molecule type" value="Genomic_DNA"/>
</dbReference>
<dbReference type="EMBL" id="LWLG01000057">
    <property type="protein sequence ID" value="OAQ19745.1"/>
    <property type="molecule type" value="Genomic_DNA"/>
</dbReference>
<keyword evidence="3" id="KW-1185">Reference proteome</keyword>
<accession>A0A179D0Z8</accession>
<proteinExistence type="predicted"/>
<evidence type="ECO:0000313" key="1">
    <source>
        <dbReference type="EMBL" id="OAQ19745.1"/>
    </source>
</evidence>
<name>A0A179D0Z8_9BACT</name>
<gene>
    <name evidence="2" type="ORF">TDIS_1670</name>
    <name evidence="1" type="ORF">TDIS_2163</name>
</gene>
<organism evidence="1 3">
    <name type="scientific">Thermosulfurimonas dismutans</name>
    <dbReference type="NCBI Taxonomy" id="999894"/>
    <lineage>
        <taxon>Bacteria</taxon>
        <taxon>Pseudomonadati</taxon>
        <taxon>Thermodesulfobacteriota</taxon>
        <taxon>Thermodesulfobacteria</taxon>
        <taxon>Thermodesulfobacteriales</taxon>
        <taxon>Thermodesulfobacteriaceae</taxon>
        <taxon>Thermosulfurimonas</taxon>
    </lineage>
</organism>
<comment type="caution">
    <text evidence="1">The sequence shown here is derived from an EMBL/GenBank/DDBJ whole genome shotgun (WGS) entry which is preliminary data.</text>
</comment>
<protein>
    <submittedName>
        <fullName evidence="1">Uncharacterized protein</fullName>
    </submittedName>
</protein>
<reference evidence="1 3" key="1">
    <citation type="submission" date="2016-04" db="EMBL/GenBank/DDBJ databases">
        <title>Genome analysis of Thermosulfurimonas dismutans, the first thermophilic sulfur-disproportionating bacterium of the phylum Thermodesulfobacteria.</title>
        <authorList>
            <person name="Mardanov A.V."/>
            <person name="Beletsky A.V."/>
            <person name="Kadnikov V.V."/>
            <person name="Slobodkin A.I."/>
            <person name="Ravin N.V."/>
        </authorList>
    </citation>
    <scope>NUCLEOTIDE SEQUENCE [LARGE SCALE GENOMIC DNA]</scope>
    <source>
        <strain evidence="1 3">S95</strain>
    </source>
</reference>